<dbReference type="EMBL" id="CAJNOQ010012914">
    <property type="protein sequence ID" value="CAF1310636.1"/>
    <property type="molecule type" value="Genomic_DNA"/>
</dbReference>
<dbReference type="PROSITE" id="PS50060">
    <property type="entry name" value="MAM_2"/>
    <property type="match status" value="1"/>
</dbReference>
<feature type="domain" description="MAM" evidence="1">
    <location>
        <begin position="26"/>
        <end position="121"/>
    </location>
</feature>
<dbReference type="Proteomes" id="UP000663829">
    <property type="component" value="Unassembled WGS sequence"/>
</dbReference>
<sequence>MSKSRFISLALTSGLSRSWYISVDKPSTTVTQCLRYYYYLTNSQSGLSITARIVSANGNTTIDQVTYVPVNTNGWNYQYKTFESVDLQDNRLYFDLQRPTGTGILYIALDEISIEEGRCTDDLSSSSTQSNTDTTESPVIFTGTTIDETMTTAILATDE</sequence>
<evidence type="ECO:0000313" key="4">
    <source>
        <dbReference type="Proteomes" id="UP000663829"/>
    </source>
</evidence>
<comment type="caution">
    <text evidence="2">The sequence shown here is derived from an EMBL/GenBank/DDBJ whole genome shotgun (WGS) entry which is preliminary data.</text>
</comment>
<gene>
    <name evidence="2" type="ORF">GPM918_LOCUS28974</name>
    <name evidence="3" type="ORF">SRO942_LOCUS29517</name>
</gene>
<dbReference type="InterPro" id="IPR013320">
    <property type="entry name" value="ConA-like_dom_sf"/>
</dbReference>
<dbReference type="EMBL" id="CAJOBC010042263">
    <property type="protein sequence ID" value="CAF4147785.1"/>
    <property type="molecule type" value="Genomic_DNA"/>
</dbReference>
<dbReference type="OrthoDB" id="10055251at2759"/>
<dbReference type="AlphaFoldDB" id="A0A815EFB2"/>
<dbReference type="Pfam" id="PF00629">
    <property type="entry name" value="MAM"/>
    <property type="match status" value="1"/>
</dbReference>
<evidence type="ECO:0000259" key="1">
    <source>
        <dbReference type="PROSITE" id="PS50060"/>
    </source>
</evidence>
<reference evidence="2" key="1">
    <citation type="submission" date="2021-02" db="EMBL/GenBank/DDBJ databases">
        <authorList>
            <person name="Nowell W R."/>
        </authorList>
    </citation>
    <scope>NUCLEOTIDE SEQUENCE</scope>
</reference>
<evidence type="ECO:0000313" key="2">
    <source>
        <dbReference type="EMBL" id="CAF1310636.1"/>
    </source>
</evidence>
<dbReference type="Proteomes" id="UP000681722">
    <property type="component" value="Unassembled WGS sequence"/>
</dbReference>
<dbReference type="GO" id="GO:0016020">
    <property type="term" value="C:membrane"/>
    <property type="evidence" value="ECO:0007669"/>
    <property type="project" value="InterPro"/>
</dbReference>
<evidence type="ECO:0000313" key="3">
    <source>
        <dbReference type="EMBL" id="CAF4147785.1"/>
    </source>
</evidence>
<accession>A0A815EFB2</accession>
<keyword evidence="4" id="KW-1185">Reference proteome</keyword>
<dbReference type="Gene3D" id="2.60.120.200">
    <property type="match status" value="1"/>
</dbReference>
<protein>
    <recommendedName>
        <fullName evidence="1">MAM domain-containing protein</fullName>
    </recommendedName>
</protein>
<organism evidence="2 4">
    <name type="scientific">Didymodactylos carnosus</name>
    <dbReference type="NCBI Taxonomy" id="1234261"/>
    <lineage>
        <taxon>Eukaryota</taxon>
        <taxon>Metazoa</taxon>
        <taxon>Spiralia</taxon>
        <taxon>Gnathifera</taxon>
        <taxon>Rotifera</taxon>
        <taxon>Eurotatoria</taxon>
        <taxon>Bdelloidea</taxon>
        <taxon>Philodinida</taxon>
        <taxon>Philodinidae</taxon>
        <taxon>Didymodactylos</taxon>
    </lineage>
</organism>
<dbReference type="InterPro" id="IPR000998">
    <property type="entry name" value="MAM_dom"/>
</dbReference>
<dbReference type="SUPFAM" id="SSF49899">
    <property type="entry name" value="Concanavalin A-like lectins/glucanases"/>
    <property type="match status" value="1"/>
</dbReference>
<name>A0A815EFB2_9BILA</name>
<proteinExistence type="predicted"/>